<feature type="compositionally biased region" description="Polar residues" evidence="1">
    <location>
        <begin position="1"/>
        <end position="34"/>
    </location>
</feature>
<sequence length="515" mass="56272">MKTSNTSPAISTDYQHNHSESQTGKTSHSPNTDTTEADFMHRVDNCRTHSYIEETGCLQSTRTSFFTNLDRLSLHSGPSKTQFSAHIHPPAPSLCLQSSETQEKLALPLSCARINQALDVMSGLHKQKTGTGLVECSSDFETAWKATEKSGERTNLYAVADSALNSSPKSGNSESTPAILYLPLHCQTQMHGRAAWDTSNCEQGSFLGDSNIEQHSNDRNSPTSEEKNGMVVIQSTDRAVFSEFTDSKITLHSSWTSASFCNSVNGKQGSVLNVGKKEVEKKSSTEDAKEAPVSNWSWFGGTQGKREALKSDSSDGHGEDQIIEVDGWCHLPRITVKSSKSEKTAQCWGLPEAEVRVWGAQILLALESLHEQGIICKDLNPRNILLTSNGKVCLTFFGQWSEVQTEICFKAMEQMYCAPEIGGVSRVTEACDWWSLGALLFELLTGMPLWQLHPAGIHSHTQLLIPEQLSAAAASLLTELLQYDAGYRLGSGGGGVSDIKCHPFFSAISWKALSC</sequence>
<dbReference type="Pfam" id="PF00069">
    <property type="entry name" value="Pkinase"/>
    <property type="match status" value="1"/>
</dbReference>
<protein>
    <recommendedName>
        <fullName evidence="2">Protein kinase domain-containing protein</fullName>
    </recommendedName>
</protein>
<dbReference type="Gene3D" id="1.10.510.10">
    <property type="entry name" value="Transferase(Phosphotransferase) domain 1"/>
    <property type="match status" value="1"/>
</dbReference>
<dbReference type="InterPro" id="IPR051866">
    <property type="entry name" value="Intracell_Sig-Traffick_Protein"/>
</dbReference>
<accession>A0AAW0NNB5</accession>
<evidence type="ECO:0000313" key="4">
    <source>
        <dbReference type="Proteomes" id="UP001460270"/>
    </source>
</evidence>
<dbReference type="GO" id="GO:0004672">
    <property type="term" value="F:protein kinase activity"/>
    <property type="evidence" value="ECO:0007669"/>
    <property type="project" value="InterPro"/>
</dbReference>
<evidence type="ECO:0000256" key="1">
    <source>
        <dbReference type="SAM" id="MobiDB-lite"/>
    </source>
</evidence>
<name>A0AAW0NNB5_9GOBI</name>
<comment type="caution">
    <text evidence="3">The sequence shown here is derived from an EMBL/GenBank/DDBJ whole genome shotgun (WGS) entry which is preliminary data.</text>
</comment>
<evidence type="ECO:0000313" key="3">
    <source>
        <dbReference type="EMBL" id="KAK7903873.1"/>
    </source>
</evidence>
<feature type="domain" description="Protein kinase" evidence="2">
    <location>
        <begin position="230"/>
        <end position="505"/>
    </location>
</feature>
<evidence type="ECO:0000259" key="2">
    <source>
        <dbReference type="PROSITE" id="PS50011"/>
    </source>
</evidence>
<dbReference type="InterPro" id="IPR011009">
    <property type="entry name" value="Kinase-like_dom_sf"/>
</dbReference>
<dbReference type="Proteomes" id="UP001460270">
    <property type="component" value="Unassembled WGS sequence"/>
</dbReference>
<dbReference type="SMART" id="SM00220">
    <property type="entry name" value="S_TKc"/>
    <property type="match status" value="1"/>
</dbReference>
<dbReference type="AlphaFoldDB" id="A0AAW0NNB5"/>
<dbReference type="EMBL" id="JBBPFD010000012">
    <property type="protein sequence ID" value="KAK7903873.1"/>
    <property type="molecule type" value="Genomic_DNA"/>
</dbReference>
<dbReference type="SUPFAM" id="SSF56112">
    <property type="entry name" value="Protein kinase-like (PK-like)"/>
    <property type="match status" value="1"/>
</dbReference>
<keyword evidence="4" id="KW-1185">Reference proteome</keyword>
<dbReference type="GO" id="GO:0005524">
    <property type="term" value="F:ATP binding"/>
    <property type="evidence" value="ECO:0007669"/>
    <property type="project" value="InterPro"/>
</dbReference>
<reference evidence="4" key="1">
    <citation type="submission" date="2024-04" db="EMBL/GenBank/DDBJ databases">
        <title>Salinicola lusitanus LLJ914,a marine bacterium isolated from the Okinawa Trough.</title>
        <authorList>
            <person name="Li J."/>
        </authorList>
    </citation>
    <scope>NUCLEOTIDE SEQUENCE [LARGE SCALE GENOMIC DNA]</scope>
</reference>
<feature type="region of interest" description="Disordered" evidence="1">
    <location>
        <begin position="1"/>
        <end position="36"/>
    </location>
</feature>
<proteinExistence type="predicted"/>
<dbReference type="PROSITE" id="PS50011">
    <property type="entry name" value="PROTEIN_KINASE_DOM"/>
    <property type="match status" value="1"/>
</dbReference>
<organism evidence="3 4">
    <name type="scientific">Mugilogobius chulae</name>
    <name type="common">yellowstripe goby</name>
    <dbReference type="NCBI Taxonomy" id="88201"/>
    <lineage>
        <taxon>Eukaryota</taxon>
        <taxon>Metazoa</taxon>
        <taxon>Chordata</taxon>
        <taxon>Craniata</taxon>
        <taxon>Vertebrata</taxon>
        <taxon>Euteleostomi</taxon>
        <taxon>Actinopterygii</taxon>
        <taxon>Neopterygii</taxon>
        <taxon>Teleostei</taxon>
        <taxon>Neoteleostei</taxon>
        <taxon>Acanthomorphata</taxon>
        <taxon>Gobiaria</taxon>
        <taxon>Gobiiformes</taxon>
        <taxon>Gobioidei</taxon>
        <taxon>Gobiidae</taxon>
        <taxon>Gobionellinae</taxon>
        <taxon>Mugilogobius</taxon>
    </lineage>
</organism>
<gene>
    <name evidence="3" type="ORF">WMY93_016480</name>
</gene>
<dbReference type="InterPro" id="IPR000719">
    <property type="entry name" value="Prot_kinase_dom"/>
</dbReference>
<dbReference type="PANTHER" id="PTHR15508">
    <property type="entry name" value="RIBOSOMAL PROTEIN S6 KINASE"/>
    <property type="match status" value="1"/>
</dbReference>
<dbReference type="PANTHER" id="PTHR15508:SF4">
    <property type="entry name" value="RIBOSOMAL PROTEIN S6 KINASE-LIKE 1"/>
    <property type="match status" value="1"/>
</dbReference>
<feature type="region of interest" description="Disordered" evidence="1">
    <location>
        <begin position="207"/>
        <end position="228"/>
    </location>
</feature>
<feature type="compositionally biased region" description="Polar residues" evidence="1">
    <location>
        <begin position="211"/>
        <end position="223"/>
    </location>
</feature>